<keyword evidence="7" id="KW-0408">Iron</keyword>
<evidence type="ECO:0000256" key="5">
    <source>
        <dbReference type="ARBA" id="ARBA00022692"/>
    </source>
</evidence>
<reference evidence="13" key="1">
    <citation type="submission" date="2021-01" db="EMBL/GenBank/DDBJ databases">
        <title>Modified the classification status of verrucomicrobia.</title>
        <authorList>
            <person name="Feng X."/>
        </authorList>
    </citation>
    <scope>NUCLEOTIDE SEQUENCE</scope>
    <source>
        <strain evidence="13">KCTC 13126</strain>
    </source>
</reference>
<dbReference type="AlphaFoldDB" id="A0A934VPQ7"/>
<keyword evidence="5" id="KW-0812">Transmembrane</keyword>
<dbReference type="SUPFAM" id="SSF56935">
    <property type="entry name" value="Porins"/>
    <property type="match status" value="1"/>
</dbReference>
<dbReference type="RefSeq" id="WP_200354282.1">
    <property type="nucleotide sequence ID" value="NZ_JAENIL010000006.1"/>
</dbReference>
<accession>A0A934VPQ7</accession>
<evidence type="ECO:0000256" key="3">
    <source>
        <dbReference type="ARBA" id="ARBA00022452"/>
    </source>
</evidence>
<comment type="subcellular location">
    <subcellularLocation>
        <location evidence="1">Cell outer membrane</location>
        <topology evidence="1">Multi-pass membrane protein</topology>
    </subcellularLocation>
</comment>
<evidence type="ECO:0000256" key="1">
    <source>
        <dbReference type="ARBA" id="ARBA00004571"/>
    </source>
</evidence>
<evidence type="ECO:0000256" key="10">
    <source>
        <dbReference type="ARBA" id="ARBA00023237"/>
    </source>
</evidence>
<dbReference type="GO" id="GO:0009279">
    <property type="term" value="C:cell outer membrane"/>
    <property type="evidence" value="ECO:0007669"/>
    <property type="project" value="UniProtKB-SubCell"/>
</dbReference>
<keyword evidence="8" id="KW-0406">Ion transport</keyword>
<evidence type="ECO:0000256" key="9">
    <source>
        <dbReference type="ARBA" id="ARBA00023136"/>
    </source>
</evidence>
<dbReference type="Gene3D" id="2.40.170.20">
    <property type="entry name" value="TonB-dependent receptor, beta-barrel domain"/>
    <property type="match status" value="1"/>
</dbReference>
<keyword evidence="10" id="KW-0998">Cell outer membrane</keyword>
<keyword evidence="3" id="KW-1134">Transmembrane beta strand</keyword>
<dbReference type="PANTHER" id="PTHR32552">
    <property type="entry name" value="FERRICHROME IRON RECEPTOR-RELATED"/>
    <property type="match status" value="1"/>
</dbReference>
<dbReference type="InterPro" id="IPR039426">
    <property type="entry name" value="TonB-dep_rcpt-like"/>
</dbReference>
<gene>
    <name evidence="13" type="ORF">JIN87_04240</name>
</gene>
<feature type="chain" id="PRO_5037198653" description="TonB-dependent receptor plug domain-containing protein" evidence="11">
    <location>
        <begin position="20"/>
        <end position="1028"/>
    </location>
</feature>
<keyword evidence="6 11" id="KW-0732">Signal</keyword>
<keyword evidence="4" id="KW-0410">Iron transport</keyword>
<organism evidence="13 14">
    <name type="scientific">Pelagicoccus mobilis</name>
    <dbReference type="NCBI Taxonomy" id="415221"/>
    <lineage>
        <taxon>Bacteria</taxon>
        <taxon>Pseudomonadati</taxon>
        <taxon>Verrucomicrobiota</taxon>
        <taxon>Opitutia</taxon>
        <taxon>Puniceicoccales</taxon>
        <taxon>Pelagicoccaceae</taxon>
        <taxon>Pelagicoccus</taxon>
    </lineage>
</organism>
<dbReference type="GO" id="GO:0006826">
    <property type="term" value="P:iron ion transport"/>
    <property type="evidence" value="ECO:0007669"/>
    <property type="project" value="UniProtKB-KW"/>
</dbReference>
<evidence type="ECO:0000256" key="7">
    <source>
        <dbReference type="ARBA" id="ARBA00023004"/>
    </source>
</evidence>
<keyword evidence="9" id="KW-0472">Membrane</keyword>
<sequence length="1028" mass="116624">MRFCLAGLPLTFAPALAFAQADSAEDEIFELSPFTVDGSKDVGYAAQNTLAGTRLNSELKDLASPMETFTKEFLEDIGADTLDDAMLYAVNAQEELGDDTSGFSQDYKQQSQVRTKFRIRGLPQTRARDFFEWNLPQDLYSVERLEQSRGPNSILFGLGSAGGVANTTSKQANVNRDRTNIRFKVGSWNLKRAQLDLNKVLVDEKLAVRFNLMTQDQDHWQQFRSHDKKGLQAALTYNVSKNTKLRSDFELGEMNDLTGRSFAPRSSGYYWDIAGRPTLGVADVMKPVNGAGRYQVDNGKRNAAWNDPAVDYRSDDSTHDRTVNFRNPNNLNTNRYTFVDGDSTFYDNVSSWTTRPIGGAYMLDESQADPSISINGPGAFRELDYESLSFFLEHRFNDDFFVELAYNERSHDWLSHNTGGGPLLEGDPNAEIFTKGTILENPNAGRFYYEDQWQRELRVNDNESFRITSSYELDTERFGQHRFAAMWSTADRFAQKTISDQVVLAGGATPEAGRYRLWTRHYFDDLSNPAEVHVPDWRDVPSSVTDPATGESFDIGWAPRIMNPNTVAIDSTLFAMQNFFFNRKLVTTYGYRKDDEEVIATRDFTRDPVTNFKVLDWSDPWAREADSSTHTFGAVYHVNDWLSLTYNRSSNGGLSQAGWQAPNLDEPLDVTANTGFNFGAPEAGTGSSEDFGVKMNLFENKVYLTANYFKTQGTGRLFWQSNYAGNLNSILNTLGNPAGIDLVNFETGEEIETIDPLFDRSTISMLNFTARTEDYEAEGYEVGLTANPTTNLKLRLGYSYGTRTTFDAFAPYREYNQRFREWVHGFVPAELMGQIPLAEWNSLSGNWAENEDQIVLGEDGIYRLSIDNVLDIGVDEWIDTQIENRQQKFGQRHHKFNVFAKYDFREGFLKGFGVGAGFRWQSGAEAGWLRRFEITNEELGTGAMVIDRDTVLKTDAITSNDLTLSYQRKVDFIKDGTQMRLQLVVRNVFDDTDYSRARYNVNHLGEEIPLHYYRPTPRQVTAEASFTF</sequence>
<feature type="domain" description="TonB-dependent receptor plug" evidence="12">
    <location>
        <begin position="59"/>
        <end position="164"/>
    </location>
</feature>
<dbReference type="InterPro" id="IPR036942">
    <property type="entry name" value="Beta-barrel_TonB_sf"/>
</dbReference>
<dbReference type="InterPro" id="IPR012910">
    <property type="entry name" value="Plug_dom"/>
</dbReference>
<dbReference type="PANTHER" id="PTHR32552:SF68">
    <property type="entry name" value="FERRICHROME OUTER MEMBRANE TRANSPORTER_PHAGE RECEPTOR"/>
    <property type="match status" value="1"/>
</dbReference>
<evidence type="ECO:0000259" key="12">
    <source>
        <dbReference type="Pfam" id="PF07715"/>
    </source>
</evidence>
<dbReference type="Gene3D" id="2.170.130.10">
    <property type="entry name" value="TonB-dependent receptor, plug domain"/>
    <property type="match status" value="1"/>
</dbReference>
<evidence type="ECO:0000256" key="11">
    <source>
        <dbReference type="SAM" id="SignalP"/>
    </source>
</evidence>
<dbReference type="Pfam" id="PF07715">
    <property type="entry name" value="Plug"/>
    <property type="match status" value="1"/>
</dbReference>
<protein>
    <recommendedName>
        <fullName evidence="12">TonB-dependent receptor plug domain-containing protein</fullName>
    </recommendedName>
</protein>
<dbReference type="InterPro" id="IPR037066">
    <property type="entry name" value="Plug_dom_sf"/>
</dbReference>
<dbReference type="Proteomes" id="UP000617628">
    <property type="component" value="Unassembled WGS sequence"/>
</dbReference>
<dbReference type="EMBL" id="JAENIL010000006">
    <property type="protein sequence ID" value="MBK1876065.1"/>
    <property type="molecule type" value="Genomic_DNA"/>
</dbReference>
<comment type="caution">
    <text evidence="13">The sequence shown here is derived from an EMBL/GenBank/DDBJ whole genome shotgun (WGS) entry which is preliminary data.</text>
</comment>
<keyword evidence="14" id="KW-1185">Reference proteome</keyword>
<evidence type="ECO:0000256" key="4">
    <source>
        <dbReference type="ARBA" id="ARBA00022496"/>
    </source>
</evidence>
<feature type="signal peptide" evidence="11">
    <location>
        <begin position="1"/>
        <end position="19"/>
    </location>
</feature>
<name>A0A934VPQ7_9BACT</name>
<keyword evidence="2" id="KW-0813">Transport</keyword>
<evidence type="ECO:0000256" key="2">
    <source>
        <dbReference type="ARBA" id="ARBA00022448"/>
    </source>
</evidence>
<evidence type="ECO:0000256" key="8">
    <source>
        <dbReference type="ARBA" id="ARBA00023065"/>
    </source>
</evidence>
<evidence type="ECO:0000256" key="6">
    <source>
        <dbReference type="ARBA" id="ARBA00022729"/>
    </source>
</evidence>
<evidence type="ECO:0000313" key="13">
    <source>
        <dbReference type="EMBL" id="MBK1876065.1"/>
    </source>
</evidence>
<proteinExistence type="predicted"/>
<evidence type="ECO:0000313" key="14">
    <source>
        <dbReference type="Proteomes" id="UP000617628"/>
    </source>
</evidence>